<dbReference type="GO" id="GO:0036064">
    <property type="term" value="C:ciliary basal body"/>
    <property type="evidence" value="ECO:0007669"/>
    <property type="project" value="Ensembl"/>
</dbReference>
<evidence type="ECO:0000256" key="1">
    <source>
        <dbReference type="SAM" id="Coils"/>
    </source>
</evidence>
<evidence type="ECO:0000313" key="2">
    <source>
        <dbReference type="Ensembl" id="ENSMSIP00000027390.1"/>
    </source>
</evidence>
<feature type="coiled-coil region" evidence="1">
    <location>
        <begin position="438"/>
        <end position="479"/>
    </location>
</feature>
<keyword evidence="3" id="KW-1185">Reference proteome</keyword>
<dbReference type="Proteomes" id="UP000694415">
    <property type="component" value="Unplaced"/>
</dbReference>
<sequence>MPENEKEPAQPTINEDALDTGKTCLQIKELKDKARALMLAENARMQGLSEFFFSRHEDKRLYESKSTNTEDVNKAIYFSYPSRRHSCTLVNIPKPCVNKMISHIEDVESKIQEHLTQFEASFEEWTSATKDKVGGLDVSAPEKEVQPEKGKDEKCPELKKRMETLLSEAIHLIKSLETDRAEAEQALKQHKSRKKKISMKIDSWSIWKLQELPLAVQKEHENFSKINAELCSYLKDIALKVEQLQEQKERLEKANVKLQVDIDYMASHSVLLEKKRKQELGCLKERYHKKFEVMEKFRAIHEELKESVDECEGAKARLKNMKVENEREIREELINATSYEKELDKLSVLDAHYTTSIETVNLDIEGDEEAMSEVLRETQSTTNELENLKKTVDDLKRLFDQYCWRQRKYENEYLEAFSNFYSSKKTWDIELSNVSKDAKDLTTVYEAQSEENKRIQSEIQSITDNIEESIKKTAEMEEEVHTFVEMKMKNNNYLKQLYKQAYQVGAIYHLSRHKTEELEDKLADLKRKFKGREEFLKKLTRGDIAAGIEIQKRLHAIEESQFIEMQEFIQRQLLYNMALLEVEESLKELEAEAVRIRNHHRQHSKMLHNIRKRKERVKKNVDATKKKLLKKSKKSRMELTRTEGKRSIIHEEIEVARGQTVALHEKCIELSKEIRIMNLERTNYEERLKKLQEEFSKLQFDREHVHGVYDHLMREKQYCEERIFEEERRFRRLIDMRKNTLKNIRKCQDDLLEENLRLAKEYQSTQLIFLKEKESYFNGYDRLLSLNFSLFDKKKLCQLQKRLDQKWQEYFRLMILFNKTKLAKFQGDSQNSIQKILAVQEESSSLMQHILDFFKSLPNSSCEEDD</sequence>
<dbReference type="GeneTree" id="ENSGT00390000012215"/>
<feature type="coiled-coil region" evidence="1">
    <location>
        <begin position="667"/>
        <end position="701"/>
    </location>
</feature>
<reference evidence="2" key="2">
    <citation type="submission" date="2025-09" db="UniProtKB">
        <authorList>
            <consortium name="Ensembl"/>
        </authorList>
    </citation>
    <scope>IDENTIFICATION</scope>
</reference>
<reference evidence="2" key="1">
    <citation type="submission" date="2025-08" db="UniProtKB">
        <authorList>
            <consortium name="Ensembl"/>
        </authorList>
    </citation>
    <scope>IDENTIFICATION</scope>
</reference>
<dbReference type="PANTHER" id="PTHR35088">
    <property type="entry name" value="COILED-COIL DOMAIN-CONTAINING PROTEIN 178"/>
    <property type="match status" value="1"/>
</dbReference>
<dbReference type="GO" id="GO:0005813">
    <property type="term" value="C:centrosome"/>
    <property type="evidence" value="ECO:0007669"/>
    <property type="project" value="Ensembl"/>
</dbReference>
<evidence type="ECO:0000313" key="3">
    <source>
        <dbReference type="Proteomes" id="UP000694415"/>
    </source>
</evidence>
<proteinExistence type="predicted"/>
<dbReference type="InterPro" id="IPR038826">
    <property type="entry name" value="CCDC178"/>
</dbReference>
<feature type="coiled-coil region" evidence="1">
    <location>
        <begin position="579"/>
        <end position="627"/>
    </location>
</feature>
<keyword evidence="1" id="KW-0175">Coiled coil</keyword>
<protein>
    <submittedName>
        <fullName evidence="2">Coiled coil domain containing 178</fullName>
    </submittedName>
</protein>
<dbReference type="GO" id="GO:1905198">
    <property type="term" value="P:manchette assembly"/>
    <property type="evidence" value="ECO:0007669"/>
    <property type="project" value="Ensembl"/>
</dbReference>
<feature type="coiled-coil region" evidence="1">
    <location>
        <begin position="234"/>
        <end position="261"/>
    </location>
</feature>
<feature type="coiled-coil region" evidence="1">
    <location>
        <begin position="166"/>
        <end position="200"/>
    </location>
</feature>
<dbReference type="Ensembl" id="ENSMSIT00000034532.1">
    <property type="protein sequence ID" value="ENSMSIP00000027390.1"/>
    <property type="gene ID" value="ENSMSIG00000023074.1"/>
</dbReference>
<organism evidence="2 3">
    <name type="scientific">Mus spicilegus</name>
    <name type="common">Mound-building mouse</name>
    <dbReference type="NCBI Taxonomy" id="10103"/>
    <lineage>
        <taxon>Eukaryota</taxon>
        <taxon>Metazoa</taxon>
        <taxon>Chordata</taxon>
        <taxon>Craniata</taxon>
        <taxon>Vertebrata</taxon>
        <taxon>Euteleostomi</taxon>
        <taxon>Mammalia</taxon>
        <taxon>Eutheria</taxon>
        <taxon>Euarchontoglires</taxon>
        <taxon>Glires</taxon>
        <taxon>Rodentia</taxon>
        <taxon>Myomorpha</taxon>
        <taxon>Muroidea</taxon>
        <taxon>Muridae</taxon>
        <taxon>Murinae</taxon>
        <taxon>Mus</taxon>
        <taxon>Mus</taxon>
    </lineage>
</organism>
<name>A0A8C6HUL4_MUSSI</name>
<feature type="coiled-coil region" evidence="1">
    <location>
        <begin position="371"/>
        <end position="398"/>
    </location>
</feature>
<dbReference type="AlphaFoldDB" id="A0A8C6HUL4"/>
<accession>A0A8C6HUL4</accession>
<dbReference type="PANTHER" id="PTHR35088:SF1">
    <property type="entry name" value="COILED-COIL DOMAIN-CONTAINING PROTEIN 178"/>
    <property type="match status" value="1"/>
</dbReference>
<feature type="coiled-coil region" evidence="1">
    <location>
        <begin position="301"/>
        <end position="331"/>
    </location>
</feature>